<feature type="signal peptide" evidence="1">
    <location>
        <begin position="1"/>
        <end position="18"/>
    </location>
</feature>
<gene>
    <name evidence="2" type="ORF">JKP88DRAFT_222883</name>
</gene>
<keyword evidence="1" id="KW-0732">Signal</keyword>
<keyword evidence="3" id="KW-1185">Reference proteome</keyword>
<protein>
    <submittedName>
        <fullName evidence="2">Uncharacterized protein</fullName>
    </submittedName>
</protein>
<evidence type="ECO:0000313" key="3">
    <source>
        <dbReference type="Proteomes" id="UP000664859"/>
    </source>
</evidence>
<comment type="caution">
    <text evidence="2">The sequence shown here is derived from an EMBL/GenBank/DDBJ whole genome shotgun (WGS) entry which is preliminary data.</text>
</comment>
<reference evidence="2" key="1">
    <citation type="submission" date="2021-02" db="EMBL/GenBank/DDBJ databases">
        <title>First Annotated Genome of the Yellow-green Alga Tribonema minus.</title>
        <authorList>
            <person name="Mahan K.M."/>
        </authorList>
    </citation>
    <scope>NUCLEOTIDE SEQUENCE</scope>
    <source>
        <strain evidence="2">UTEX B ZZ1240</strain>
    </source>
</reference>
<accession>A0A835YWM3</accession>
<dbReference type="Proteomes" id="UP000664859">
    <property type="component" value="Unassembled WGS sequence"/>
</dbReference>
<sequence>MQVLQYLAVLWAASAVSALNTEERLARKLGSGPTLTSESKCLGTGTSNVQVNCCNDNTPCDAEVLTGTPKFVCVAPNSCQGSTFKGSTTLGVCAAANSCKSTTILTGAILKCAADGACTGAWFKGTGKIACNVPGGCGGSTFQGGRQVVCSKGMTCNNVNVGPGSNMACNATNSCNVLYIWGSNGSIQCPGERSCAGTTVTANEGATLACSGTSSCKDSVIGCHFQSFSCSSIRTNIQCTGTDACDGADFYGDFTTVTCAAGACTGATFKDKTCCKGAGCPTGAPACA</sequence>
<feature type="chain" id="PRO_5032377977" evidence="1">
    <location>
        <begin position="19"/>
        <end position="288"/>
    </location>
</feature>
<organism evidence="2 3">
    <name type="scientific">Tribonema minus</name>
    <dbReference type="NCBI Taxonomy" id="303371"/>
    <lineage>
        <taxon>Eukaryota</taxon>
        <taxon>Sar</taxon>
        <taxon>Stramenopiles</taxon>
        <taxon>Ochrophyta</taxon>
        <taxon>PX clade</taxon>
        <taxon>Xanthophyceae</taxon>
        <taxon>Tribonematales</taxon>
        <taxon>Tribonemataceae</taxon>
        <taxon>Tribonema</taxon>
    </lineage>
</organism>
<evidence type="ECO:0000313" key="2">
    <source>
        <dbReference type="EMBL" id="KAG5180860.1"/>
    </source>
</evidence>
<dbReference type="AlphaFoldDB" id="A0A835YWM3"/>
<evidence type="ECO:0000256" key="1">
    <source>
        <dbReference type="SAM" id="SignalP"/>
    </source>
</evidence>
<name>A0A835YWM3_9STRA</name>
<dbReference type="EMBL" id="JAFCMP010000357">
    <property type="protein sequence ID" value="KAG5180860.1"/>
    <property type="molecule type" value="Genomic_DNA"/>
</dbReference>
<proteinExistence type="predicted"/>